<protein>
    <recommendedName>
        <fullName evidence="4">Prolyl 4-hydroxylase alpha subunit Fe(2+) 2OG dioxygenase domain-containing protein</fullName>
    </recommendedName>
</protein>
<sequence>MSRPSRHARSLSDSSAPAPAAPPPPRAPRRTAAPRKRGRPAAAAPPPSHAPPPAAPSSTSGGVALHLSSRSGTGYKKVYYRPKSEPTPYVPEDEYGLPLGRFATAEEAAVCFARYVAGDISVRGQPVRVLQGNGLSGRHARWLLECDGGGEPMWVAPPSVPAPLLEAFLREERVAFNTALVGDLRQSSAACAVDEELAAACAAFLQEHWRDRGLQLGGQYVTGYASYGKTLQPQDAAEQSRHTLLLGPLLIQSAREHLPGFHQMEQQLTAWLENRHNTKFELYFAHGLRQGPSTLRSTSFDVHQDNEDYDFIEHTIVVKLTPDLTGEPPSAMQVVGAEPVSYAPNAGAAIHFRAALHHTSLAPQSDREHLKIAFFFRVRSRDDKRRRAR</sequence>
<name>A0AB34IIA8_PRYPA</name>
<keyword evidence="3" id="KW-1185">Reference proteome</keyword>
<comment type="caution">
    <text evidence="2">The sequence shown here is derived from an EMBL/GenBank/DDBJ whole genome shotgun (WGS) entry which is preliminary data.</text>
</comment>
<gene>
    <name evidence="2" type="ORF">AB1Y20_012596</name>
</gene>
<feature type="compositionally biased region" description="Pro residues" evidence="1">
    <location>
        <begin position="43"/>
        <end position="55"/>
    </location>
</feature>
<feature type="compositionally biased region" description="Basic residues" evidence="1">
    <location>
        <begin position="27"/>
        <end position="39"/>
    </location>
</feature>
<proteinExistence type="predicted"/>
<dbReference type="Proteomes" id="UP001515480">
    <property type="component" value="Unassembled WGS sequence"/>
</dbReference>
<accession>A0AB34IIA8</accession>
<evidence type="ECO:0000313" key="2">
    <source>
        <dbReference type="EMBL" id="KAL1499914.1"/>
    </source>
</evidence>
<evidence type="ECO:0008006" key="4">
    <source>
        <dbReference type="Google" id="ProtNLM"/>
    </source>
</evidence>
<reference evidence="2 3" key="1">
    <citation type="journal article" date="2024" name="Science">
        <title>Giant polyketide synthase enzymes in the biosynthesis of giant marine polyether toxins.</title>
        <authorList>
            <person name="Fallon T.R."/>
            <person name="Shende V.V."/>
            <person name="Wierzbicki I.H."/>
            <person name="Pendleton A.L."/>
            <person name="Watervoot N.F."/>
            <person name="Auber R.P."/>
            <person name="Gonzalez D.J."/>
            <person name="Wisecaver J.H."/>
            <person name="Moore B.S."/>
        </authorList>
    </citation>
    <scope>NUCLEOTIDE SEQUENCE [LARGE SCALE GENOMIC DNA]</scope>
    <source>
        <strain evidence="2 3">12B1</strain>
    </source>
</reference>
<evidence type="ECO:0000313" key="3">
    <source>
        <dbReference type="Proteomes" id="UP001515480"/>
    </source>
</evidence>
<dbReference type="AlphaFoldDB" id="A0AB34IIA8"/>
<organism evidence="2 3">
    <name type="scientific">Prymnesium parvum</name>
    <name type="common">Toxic golden alga</name>
    <dbReference type="NCBI Taxonomy" id="97485"/>
    <lineage>
        <taxon>Eukaryota</taxon>
        <taxon>Haptista</taxon>
        <taxon>Haptophyta</taxon>
        <taxon>Prymnesiophyceae</taxon>
        <taxon>Prymnesiales</taxon>
        <taxon>Prymnesiaceae</taxon>
        <taxon>Prymnesium</taxon>
    </lineage>
</organism>
<evidence type="ECO:0000256" key="1">
    <source>
        <dbReference type="SAM" id="MobiDB-lite"/>
    </source>
</evidence>
<feature type="region of interest" description="Disordered" evidence="1">
    <location>
        <begin position="1"/>
        <end position="67"/>
    </location>
</feature>
<dbReference type="EMBL" id="JBGBPQ010000024">
    <property type="protein sequence ID" value="KAL1499914.1"/>
    <property type="molecule type" value="Genomic_DNA"/>
</dbReference>